<feature type="region of interest" description="Disordered" evidence="1">
    <location>
        <begin position="159"/>
        <end position="178"/>
    </location>
</feature>
<accession>A0A7R9CHG9</accession>
<gene>
    <name evidence="2" type="ORF">TCEB3V08_LOCUS2691</name>
</gene>
<name>A0A7R9CHG9_TIMCR</name>
<feature type="compositionally biased region" description="Gly residues" evidence="1">
    <location>
        <begin position="46"/>
        <end position="58"/>
    </location>
</feature>
<reference evidence="2" key="1">
    <citation type="submission" date="2020-11" db="EMBL/GenBank/DDBJ databases">
        <authorList>
            <person name="Tran Van P."/>
        </authorList>
    </citation>
    <scope>NUCLEOTIDE SEQUENCE</scope>
</reference>
<organism evidence="2">
    <name type="scientific">Timema cristinae</name>
    <name type="common">Walking stick</name>
    <dbReference type="NCBI Taxonomy" id="61476"/>
    <lineage>
        <taxon>Eukaryota</taxon>
        <taxon>Metazoa</taxon>
        <taxon>Ecdysozoa</taxon>
        <taxon>Arthropoda</taxon>
        <taxon>Hexapoda</taxon>
        <taxon>Insecta</taxon>
        <taxon>Pterygota</taxon>
        <taxon>Neoptera</taxon>
        <taxon>Polyneoptera</taxon>
        <taxon>Phasmatodea</taxon>
        <taxon>Timematodea</taxon>
        <taxon>Timematoidea</taxon>
        <taxon>Timematidae</taxon>
        <taxon>Timema</taxon>
    </lineage>
</organism>
<proteinExistence type="predicted"/>
<sequence>MNTDDKVFMSLDDIIKQNKSPKSKGPGSVYSVKSTASRRSRRGQNGQRGRGQAGGRGGYQVIQGWSQRSPGIQQRGRGFQTLRYRSQMPNLRFGINSSLGNRFRQRYGIDQRALFPSSYKSMVYSRNLNQQYMQNRVRNAAQFLRERQSRNRQFYQQNYRGQGGRGYRRGNSNIQQGGYRSQYSFNTTARHNHLEQFRAFQQKKIRAQRAARFSPADVDNMTVSVLNDLAFRPRGQAGNRRRRETQLVSLTTATSLKDLENILAASTNRNKISLLDYYNKSEGLGYLLNTWNIRRDSLSVEAVRPTTETSRPPVSSGAGAEVPPSRI</sequence>
<feature type="region of interest" description="Disordered" evidence="1">
    <location>
        <begin position="1"/>
        <end position="59"/>
    </location>
</feature>
<dbReference type="AlphaFoldDB" id="A0A7R9CHG9"/>
<feature type="region of interest" description="Disordered" evidence="1">
    <location>
        <begin position="303"/>
        <end position="327"/>
    </location>
</feature>
<dbReference type="EMBL" id="OC317065">
    <property type="protein sequence ID" value="CAD7394780.1"/>
    <property type="molecule type" value="Genomic_DNA"/>
</dbReference>
<protein>
    <submittedName>
        <fullName evidence="2">Uncharacterized protein</fullName>
    </submittedName>
</protein>
<evidence type="ECO:0000256" key="1">
    <source>
        <dbReference type="SAM" id="MobiDB-lite"/>
    </source>
</evidence>
<evidence type="ECO:0000313" key="2">
    <source>
        <dbReference type="EMBL" id="CAD7394780.1"/>
    </source>
</evidence>